<dbReference type="Proteomes" id="UP000234237">
    <property type="component" value="Chromosome"/>
</dbReference>
<sequence>MFFYSGGMKTAHAQETTKSFNYVCTANTSFGEIAINMNVTPTATVPNKVQANQEFSVSNIQTTIGVDLTGQIEPLKGFINPFNGHVNQLNLTSPSETVNVFGSEGVAIPETPFDPNDTLISFQISGNDTNFNAGEDDVNIHVGEIEAEIYAKLGTTPIDLPVTCTPPEDTLFTTVKVEEKLDNQAPVITLKGDNPMTIKVGETYNDPGVMAKDEVDGDLTKQVIVSGDLNTEKLGEYSITYTVEDKAGNQATATRIVYVEAAEPDDDEKPGDGEKPSDDEKPEDDEKPSDSEKPSDDEKPGDGEKPGDDEKQDDGEKPGDDEKQDDGEKPGDDEKPEENNLGAGNDDNKPGNGVVLPNTATNIPFILLIGAILLTAGASIPLFRKYIFN</sequence>
<dbReference type="KEGG" id="vpn:A21D_00182"/>
<evidence type="ECO:0000313" key="5">
    <source>
        <dbReference type="Proteomes" id="UP000234237"/>
    </source>
</evidence>
<feature type="domain" description="Pesticidal crystal protein Cry22Aa Ig-like" evidence="3">
    <location>
        <begin position="188"/>
        <end position="259"/>
    </location>
</feature>
<evidence type="ECO:0000313" key="4">
    <source>
        <dbReference type="EMBL" id="AUJ23296.1"/>
    </source>
</evidence>
<accession>A0A2K9IU65</accession>
<feature type="compositionally biased region" description="Basic and acidic residues" evidence="1">
    <location>
        <begin position="288"/>
        <end position="333"/>
    </location>
</feature>
<dbReference type="Gene3D" id="2.60.40.10">
    <property type="entry name" value="Immunoglobulins"/>
    <property type="match status" value="1"/>
</dbReference>
<dbReference type="FunFam" id="2.60.40.10:FF:002029">
    <property type="entry name" value="Predicted protein"/>
    <property type="match status" value="1"/>
</dbReference>
<keyword evidence="2" id="KW-1133">Transmembrane helix</keyword>
<evidence type="ECO:0000256" key="2">
    <source>
        <dbReference type="SAM" id="Phobius"/>
    </source>
</evidence>
<feature type="region of interest" description="Disordered" evidence="1">
    <location>
        <begin position="261"/>
        <end position="353"/>
    </location>
</feature>
<feature type="transmembrane region" description="Helical" evidence="2">
    <location>
        <begin position="363"/>
        <end position="383"/>
    </location>
</feature>
<keyword evidence="2" id="KW-0812">Transmembrane</keyword>
<reference evidence="5" key="1">
    <citation type="submission" date="2016-11" db="EMBL/GenBank/DDBJ databases">
        <title>Complete genome sequence of Virgibacillus pantothenticus 21D, a halophilic bacterium isolated from the deep hypersaline anoxic basin Discovery in the Mediterranean Sea.</title>
        <authorList>
            <person name="Zeaiter Z."/>
            <person name="Booth J.M."/>
            <person name="Prosdocimi E.M."/>
            <person name="Mapelli F."/>
            <person name="Fusi M."/>
            <person name="Daffonchio D."/>
            <person name="Borin S."/>
            <person name="Crotti E."/>
        </authorList>
    </citation>
    <scope>NUCLEOTIDE SEQUENCE [LARGE SCALE GENOMIC DNA]</scope>
    <source>
        <strain evidence="5">21D</strain>
    </source>
</reference>
<protein>
    <recommendedName>
        <fullName evidence="3">Pesticidal crystal protein Cry22Aa Ig-like domain-containing protein</fullName>
    </recommendedName>
</protein>
<dbReference type="InterPro" id="IPR032179">
    <property type="entry name" value="Cry22Aa_Ig-like"/>
</dbReference>
<gene>
    <name evidence="4" type="ORF">A21D_00182</name>
</gene>
<dbReference type="Pfam" id="PF16403">
    <property type="entry name" value="Bact_surface_Ig-like"/>
    <property type="match status" value="1"/>
</dbReference>
<dbReference type="AlphaFoldDB" id="A0A2K9IU65"/>
<dbReference type="EMBL" id="CP018622">
    <property type="protein sequence ID" value="AUJ23296.1"/>
    <property type="molecule type" value="Genomic_DNA"/>
</dbReference>
<feature type="compositionally biased region" description="Basic and acidic residues" evidence="1">
    <location>
        <begin position="270"/>
        <end position="279"/>
    </location>
</feature>
<proteinExistence type="predicted"/>
<name>A0A2K9IU65_9BACI</name>
<organism evidence="4 5">
    <name type="scientific">Virgibacillus dokdonensis</name>
    <dbReference type="NCBI Taxonomy" id="302167"/>
    <lineage>
        <taxon>Bacteria</taxon>
        <taxon>Bacillati</taxon>
        <taxon>Bacillota</taxon>
        <taxon>Bacilli</taxon>
        <taxon>Bacillales</taxon>
        <taxon>Bacillaceae</taxon>
        <taxon>Virgibacillus</taxon>
    </lineage>
</organism>
<dbReference type="InterPro" id="IPR013783">
    <property type="entry name" value="Ig-like_fold"/>
</dbReference>
<evidence type="ECO:0000259" key="3">
    <source>
        <dbReference type="Pfam" id="PF16403"/>
    </source>
</evidence>
<evidence type="ECO:0000256" key="1">
    <source>
        <dbReference type="SAM" id="MobiDB-lite"/>
    </source>
</evidence>
<keyword evidence="2" id="KW-0472">Membrane</keyword>